<keyword evidence="5" id="KW-0662">Pyridine nucleotide biosynthesis</keyword>
<dbReference type="GO" id="GO:0051539">
    <property type="term" value="F:4 iron, 4 sulfur cluster binding"/>
    <property type="evidence" value="ECO:0007669"/>
    <property type="project" value="UniProtKB-KW"/>
</dbReference>
<dbReference type="InterPro" id="IPR003473">
    <property type="entry name" value="NadA"/>
</dbReference>
<dbReference type="EC" id="2.5.1.72" evidence="3"/>
<evidence type="ECO:0000256" key="4">
    <source>
        <dbReference type="ARBA" id="ARBA00022485"/>
    </source>
</evidence>
<comment type="cofactor">
    <cofactor evidence="1">
        <name>[4Fe-4S] cluster</name>
        <dbReference type="ChEBI" id="CHEBI:49883"/>
    </cofactor>
</comment>
<evidence type="ECO:0000256" key="2">
    <source>
        <dbReference type="ARBA" id="ARBA00005065"/>
    </source>
</evidence>
<organism evidence="10 11">
    <name type="scientific">Candidatus Desulfovibrio intestinipullorum</name>
    <dbReference type="NCBI Taxonomy" id="2838536"/>
    <lineage>
        <taxon>Bacteria</taxon>
        <taxon>Pseudomonadati</taxon>
        <taxon>Thermodesulfobacteriota</taxon>
        <taxon>Desulfovibrionia</taxon>
        <taxon>Desulfovibrionales</taxon>
        <taxon>Desulfovibrionaceae</taxon>
        <taxon>Desulfovibrio</taxon>
    </lineage>
</organism>
<evidence type="ECO:0000256" key="5">
    <source>
        <dbReference type="ARBA" id="ARBA00022642"/>
    </source>
</evidence>
<evidence type="ECO:0000256" key="7">
    <source>
        <dbReference type="ARBA" id="ARBA00022723"/>
    </source>
</evidence>
<evidence type="ECO:0000256" key="8">
    <source>
        <dbReference type="ARBA" id="ARBA00023004"/>
    </source>
</evidence>
<gene>
    <name evidence="10" type="primary">nadA</name>
    <name evidence="10" type="ORF">H9894_10910</name>
</gene>
<evidence type="ECO:0000256" key="3">
    <source>
        <dbReference type="ARBA" id="ARBA00012669"/>
    </source>
</evidence>
<keyword evidence="7" id="KW-0479">Metal-binding</keyword>
<accession>A0A9D1PXN7</accession>
<evidence type="ECO:0000256" key="9">
    <source>
        <dbReference type="ARBA" id="ARBA00023014"/>
    </source>
</evidence>
<dbReference type="NCBIfam" id="NF006883">
    <property type="entry name" value="PRK09375.2-4"/>
    <property type="match status" value="1"/>
</dbReference>
<evidence type="ECO:0000256" key="6">
    <source>
        <dbReference type="ARBA" id="ARBA00022679"/>
    </source>
</evidence>
<protein>
    <recommendedName>
        <fullName evidence="3">quinolinate synthase</fullName>
        <ecNumber evidence="3">2.5.1.72</ecNumber>
    </recommendedName>
</protein>
<dbReference type="AlphaFoldDB" id="A0A9D1PXN7"/>
<sequence>MEDILEIEAQIAALKERLGKRVCIVGHHYQRDDIVKFCDHVGDSLQLIQQIPHLAAEYIIFCGVSFMGETAALLARKDQHILLPMQQTSSRTVGMPTPRQLENVLADLRSRGHTFLPLVYVNSSIELKALTGRHGGAMCTSSNLRRMLQWAFRRSSHVLFVPDRNLGRNTAMQIGMTSEHWHVLDVDEKGLKPGVDQPLDRHLLLWPGYCGIHEAYTPTMVQDMRFAHPGCRITVHSEASPEVVALADAAGPTSFLILDAQETARTGKTPVLVIGTELNLVNRLRMKFMNQCTIRPLLDTADQCDNTAIVEPVRLLACLQDIERGTAGGIDLTDEDKAAAAQAVNRMLEACGPASIR</sequence>
<evidence type="ECO:0000313" key="11">
    <source>
        <dbReference type="Proteomes" id="UP000886752"/>
    </source>
</evidence>
<dbReference type="SUPFAM" id="SSF142754">
    <property type="entry name" value="NadA-like"/>
    <property type="match status" value="1"/>
</dbReference>
<dbReference type="GO" id="GO:0046872">
    <property type="term" value="F:metal ion binding"/>
    <property type="evidence" value="ECO:0007669"/>
    <property type="project" value="UniProtKB-KW"/>
</dbReference>
<keyword evidence="4" id="KW-0004">4Fe-4S</keyword>
<reference evidence="10" key="2">
    <citation type="submission" date="2021-04" db="EMBL/GenBank/DDBJ databases">
        <authorList>
            <person name="Gilroy R."/>
        </authorList>
    </citation>
    <scope>NUCLEOTIDE SEQUENCE</scope>
    <source>
        <strain evidence="10">ChiHecec2B26-446</strain>
    </source>
</reference>
<keyword evidence="9" id="KW-0411">Iron-sulfur</keyword>
<dbReference type="Pfam" id="PF02445">
    <property type="entry name" value="NadA"/>
    <property type="match status" value="1"/>
</dbReference>
<evidence type="ECO:0000256" key="1">
    <source>
        <dbReference type="ARBA" id="ARBA00001966"/>
    </source>
</evidence>
<comment type="caution">
    <text evidence="10">The sequence shown here is derived from an EMBL/GenBank/DDBJ whole genome shotgun (WGS) entry which is preliminary data.</text>
</comment>
<dbReference type="Proteomes" id="UP000886752">
    <property type="component" value="Unassembled WGS sequence"/>
</dbReference>
<name>A0A9D1PXN7_9BACT</name>
<dbReference type="PANTHER" id="PTHR30573">
    <property type="entry name" value="QUINOLINATE SYNTHETASE A"/>
    <property type="match status" value="1"/>
</dbReference>
<dbReference type="GO" id="GO:0008987">
    <property type="term" value="F:quinolinate synthetase A activity"/>
    <property type="evidence" value="ECO:0007669"/>
    <property type="project" value="InterPro"/>
</dbReference>
<reference evidence="10" key="1">
    <citation type="journal article" date="2021" name="PeerJ">
        <title>Extensive microbial diversity within the chicken gut microbiome revealed by metagenomics and culture.</title>
        <authorList>
            <person name="Gilroy R."/>
            <person name="Ravi A."/>
            <person name="Getino M."/>
            <person name="Pursley I."/>
            <person name="Horton D.L."/>
            <person name="Alikhan N.F."/>
            <person name="Baker D."/>
            <person name="Gharbi K."/>
            <person name="Hall N."/>
            <person name="Watson M."/>
            <person name="Adriaenssens E.M."/>
            <person name="Foster-Nyarko E."/>
            <person name="Jarju S."/>
            <person name="Secka A."/>
            <person name="Antonio M."/>
            <person name="Oren A."/>
            <person name="Chaudhuri R.R."/>
            <person name="La Ragione R."/>
            <person name="Hildebrand F."/>
            <person name="Pallen M.J."/>
        </authorList>
    </citation>
    <scope>NUCLEOTIDE SEQUENCE</scope>
    <source>
        <strain evidence="10">ChiHecec2B26-446</strain>
    </source>
</reference>
<dbReference type="PANTHER" id="PTHR30573:SF0">
    <property type="entry name" value="QUINOLINATE SYNTHASE, CHLOROPLASTIC"/>
    <property type="match status" value="1"/>
</dbReference>
<comment type="pathway">
    <text evidence="2">Cofactor biosynthesis; NAD(+) biosynthesis; quinolinate from iminoaspartate: step 1/1.</text>
</comment>
<dbReference type="GO" id="GO:0005829">
    <property type="term" value="C:cytosol"/>
    <property type="evidence" value="ECO:0007669"/>
    <property type="project" value="TreeGrafter"/>
</dbReference>
<evidence type="ECO:0000313" key="10">
    <source>
        <dbReference type="EMBL" id="HIW01677.1"/>
    </source>
</evidence>
<dbReference type="EMBL" id="DXHV01000086">
    <property type="protein sequence ID" value="HIW01677.1"/>
    <property type="molecule type" value="Genomic_DNA"/>
</dbReference>
<keyword evidence="6 10" id="KW-0808">Transferase</keyword>
<dbReference type="Gene3D" id="3.40.50.10800">
    <property type="entry name" value="NadA-like"/>
    <property type="match status" value="3"/>
</dbReference>
<dbReference type="InterPro" id="IPR036094">
    <property type="entry name" value="NadA_sf"/>
</dbReference>
<dbReference type="GO" id="GO:0034628">
    <property type="term" value="P:'de novo' NAD+ biosynthetic process from L-aspartate"/>
    <property type="evidence" value="ECO:0007669"/>
    <property type="project" value="TreeGrafter"/>
</dbReference>
<keyword evidence="8" id="KW-0408">Iron</keyword>
<proteinExistence type="predicted"/>